<dbReference type="AlphaFoldDB" id="A0AAD5YGL8"/>
<comment type="caution">
    <text evidence="3">The sequence shown here is derived from an EMBL/GenBank/DDBJ whole genome shotgun (WGS) entry which is preliminary data.</text>
</comment>
<proteinExistence type="predicted"/>
<feature type="domain" description="BTB" evidence="2">
    <location>
        <begin position="40"/>
        <end position="112"/>
    </location>
</feature>
<name>A0AAD5YGL8_9APHY</name>
<feature type="region of interest" description="Disordered" evidence="1">
    <location>
        <begin position="1"/>
        <end position="27"/>
    </location>
</feature>
<keyword evidence="4" id="KW-1185">Reference proteome</keyword>
<dbReference type="InterPro" id="IPR011333">
    <property type="entry name" value="SKP1/BTB/POZ_sf"/>
</dbReference>
<evidence type="ECO:0000259" key="2">
    <source>
        <dbReference type="PROSITE" id="PS50097"/>
    </source>
</evidence>
<dbReference type="Gene3D" id="3.30.710.10">
    <property type="entry name" value="Potassium Channel Kv1.1, Chain A"/>
    <property type="match status" value="1"/>
</dbReference>
<evidence type="ECO:0000256" key="1">
    <source>
        <dbReference type="SAM" id="MobiDB-lite"/>
    </source>
</evidence>
<dbReference type="Pfam" id="PF00651">
    <property type="entry name" value="BTB"/>
    <property type="match status" value="1"/>
</dbReference>
<protein>
    <recommendedName>
        <fullName evidence="2">BTB domain-containing protein</fullName>
    </recommendedName>
</protein>
<dbReference type="EMBL" id="JANAWD010000196">
    <property type="protein sequence ID" value="KAJ3484240.1"/>
    <property type="molecule type" value="Genomic_DNA"/>
</dbReference>
<evidence type="ECO:0000313" key="4">
    <source>
        <dbReference type="Proteomes" id="UP001212997"/>
    </source>
</evidence>
<dbReference type="SMART" id="SM00225">
    <property type="entry name" value="BTB"/>
    <property type="match status" value="1"/>
</dbReference>
<accession>A0AAD5YGL8</accession>
<reference evidence="3" key="1">
    <citation type="submission" date="2022-07" db="EMBL/GenBank/DDBJ databases">
        <title>Genome Sequence of Physisporinus lineatus.</title>
        <authorList>
            <person name="Buettner E."/>
        </authorList>
    </citation>
    <scope>NUCLEOTIDE SEQUENCE</scope>
    <source>
        <strain evidence="3">VT162</strain>
    </source>
</reference>
<dbReference type="InterPro" id="IPR000210">
    <property type="entry name" value="BTB/POZ_dom"/>
</dbReference>
<dbReference type="Proteomes" id="UP001212997">
    <property type="component" value="Unassembled WGS sequence"/>
</dbReference>
<dbReference type="SUPFAM" id="SSF54695">
    <property type="entry name" value="POZ domain"/>
    <property type="match status" value="1"/>
</dbReference>
<sequence>MQSVPQPRERRDSTKVLLSKPPRGTEKGSIVVNDDDIWVSDGNIILSSLSSSGSTLYLFKCHKSTLARWSSIFQTMLSLPQGPGEETFEGLPVVQLMDPPEDVQALLTLLYDPTSHPSSKRTRKEKQEAIMGPLRLATKYEMTKLRSHLVNVLLMDWPTTLQEWDDAQSLVQDGGSHCLVHPGTPAPKYWLTVFSPVSLPSGGHTTRANM</sequence>
<evidence type="ECO:0000313" key="3">
    <source>
        <dbReference type="EMBL" id="KAJ3484240.1"/>
    </source>
</evidence>
<gene>
    <name evidence="3" type="ORF">NLI96_g5772</name>
</gene>
<organism evidence="3 4">
    <name type="scientific">Meripilus lineatus</name>
    <dbReference type="NCBI Taxonomy" id="2056292"/>
    <lineage>
        <taxon>Eukaryota</taxon>
        <taxon>Fungi</taxon>
        <taxon>Dikarya</taxon>
        <taxon>Basidiomycota</taxon>
        <taxon>Agaricomycotina</taxon>
        <taxon>Agaricomycetes</taxon>
        <taxon>Polyporales</taxon>
        <taxon>Meripilaceae</taxon>
        <taxon>Meripilus</taxon>
    </lineage>
</organism>
<dbReference type="PROSITE" id="PS50097">
    <property type="entry name" value="BTB"/>
    <property type="match status" value="1"/>
</dbReference>